<dbReference type="FunFam" id="3.40.50.2000:FF:000108">
    <property type="entry name" value="UDP-glycosyltransferase 83A1"/>
    <property type="match status" value="1"/>
</dbReference>
<name>A0ABD1HAL0_SALDI</name>
<dbReference type="EMBL" id="JBEAFC010000006">
    <property type="protein sequence ID" value="KAL1551981.1"/>
    <property type="molecule type" value="Genomic_DNA"/>
</dbReference>
<evidence type="ECO:0000259" key="3">
    <source>
        <dbReference type="Pfam" id="PF26168"/>
    </source>
</evidence>
<dbReference type="AlphaFoldDB" id="A0ABD1HAL0"/>
<gene>
    <name evidence="4" type="ORF">AAHA92_12836</name>
</gene>
<evidence type="ECO:0000313" key="5">
    <source>
        <dbReference type="Proteomes" id="UP001567538"/>
    </source>
</evidence>
<dbReference type="Pfam" id="PF26168">
    <property type="entry name" value="Glyco_transf_N"/>
    <property type="match status" value="1"/>
</dbReference>
<dbReference type="PANTHER" id="PTHR11926:SF1412">
    <property type="entry name" value="UDP-GLYCOSYLTRANSFERASE 83A1-LIKE"/>
    <property type="match status" value="1"/>
</dbReference>
<dbReference type="GO" id="GO:0016740">
    <property type="term" value="F:transferase activity"/>
    <property type="evidence" value="ECO:0007669"/>
    <property type="project" value="UniProtKB-KW"/>
</dbReference>
<protein>
    <submittedName>
        <fullName evidence="4">UDP-glycosyltransferase 83A1-like</fullName>
    </submittedName>
</protein>
<evidence type="ECO:0000256" key="2">
    <source>
        <dbReference type="ARBA" id="ARBA00022679"/>
    </source>
</evidence>
<proteinExistence type="inferred from homology"/>
<organism evidence="4 5">
    <name type="scientific">Salvia divinorum</name>
    <name type="common">Maria pastora</name>
    <name type="synonym">Diviner's sage</name>
    <dbReference type="NCBI Taxonomy" id="28513"/>
    <lineage>
        <taxon>Eukaryota</taxon>
        <taxon>Viridiplantae</taxon>
        <taxon>Streptophyta</taxon>
        <taxon>Embryophyta</taxon>
        <taxon>Tracheophyta</taxon>
        <taxon>Spermatophyta</taxon>
        <taxon>Magnoliopsida</taxon>
        <taxon>eudicotyledons</taxon>
        <taxon>Gunneridae</taxon>
        <taxon>Pentapetalae</taxon>
        <taxon>asterids</taxon>
        <taxon>lamiids</taxon>
        <taxon>Lamiales</taxon>
        <taxon>Lamiaceae</taxon>
        <taxon>Nepetoideae</taxon>
        <taxon>Mentheae</taxon>
        <taxon>Salviinae</taxon>
        <taxon>Salvia</taxon>
        <taxon>Salvia subgen. Calosphace</taxon>
    </lineage>
</organism>
<sequence length="464" mass="51924">MEAVTGNRPHVLAVPLPAQGHVKPLMSLCRQIAKHGIKVTFVNAQSIHDKIVSASAEEDDDSNDSIVMATVPDGLTLEDDPESSHTLFETLPKTMPQTLKELIERINSSNPNERVTCLIADLSFSCIFDVADKMGVEPVGFSPLSAACLAMLIHALKMLEQGYLDTNGSLKNVDEICVSDYILSWRKDELPWRVYSDLKAQKVFFELVKGYKEASKAKWWLCNTCYELEPAAAEFLPNAFPIGPLNLLDSINPVSSLRSANFYSEDSSCLSWLDSKPDGSVVYISFGSFAVLSQQQLDELALGLELSGRPFLWVVRPDLANGSRVVYPDGFLERVSGLGEMVGWVPQNRVISHPSIACFLSHCGWNSIMEGMSRGVPFLCWSCFSEQSHNKRYICDVWENGLKIDFDEKGIRSRHEIKKKISMMFCDNKFKENAVKLKEMCCKSIGEGGLSYKNLEKFIDHLRR</sequence>
<dbReference type="FunFam" id="3.40.50.2000:FF:000061">
    <property type="entry name" value="UDP-glycosyltransferase 83A1"/>
    <property type="match status" value="1"/>
</dbReference>
<dbReference type="CDD" id="cd03784">
    <property type="entry name" value="GT1_Gtf-like"/>
    <property type="match status" value="1"/>
</dbReference>
<comment type="caution">
    <text evidence="4">The sequence shown here is derived from an EMBL/GenBank/DDBJ whole genome shotgun (WGS) entry which is preliminary data.</text>
</comment>
<comment type="similarity">
    <text evidence="1">Belongs to the UDP-glycosyltransferase family.</text>
</comment>
<dbReference type="SUPFAM" id="SSF53756">
    <property type="entry name" value="UDP-Glycosyltransferase/glycogen phosphorylase"/>
    <property type="match status" value="1"/>
</dbReference>
<dbReference type="PANTHER" id="PTHR11926">
    <property type="entry name" value="GLUCOSYL/GLUCURONOSYL TRANSFERASES"/>
    <property type="match status" value="1"/>
</dbReference>
<evidence type="ECO:0000313" key="4">
    <source>
        <dbReference type="EMBL" id="KAL1551981.1"/>
    </source>
</evidence>
<accession>A0ABD1HAL0</accession>
<dbReference type="Proteomes" id="UP001567538">
    <property type="component" value="Unassembled WGS sequence"/>
</dbReference>
<keyword evidence="5" id="KW-1185">Reference proteome</keyword>
<dbReference type="Gene3D" id="3.40.50.2000">
    <property type="entry name" value="Glycogen Phosphorylase B"/>
    <property type="match status" value="2"/>
</dbReference>
<reference evidence="4 5" key="1">
    <citation type="submission" date="2024-06" db="EMBL/GenBank/DDBJ databases">
        <title>A chromosome level genome sequence of Diviner's sage (Salvia divinorum).</title>
        <authorList>
            <person name="Ford S.A."/>
            <person name="Ro D.-K."/>
            <person name="Ness R.W."/>
            <person name="Phillips M.A."/>
        </authorList>
    </citation>
    <scope>NUCLEOTIDE SEQUENCE [LARGE SCALE GENOMIC DNA]</scope>
    <source>
        <strain evidence="4">SAF-2024a</strain>
        <tissue evidence="4">Leaf</tissue>
    </source>
</reference>
<keyword evidence="2" id="KW-0808">Transferase</keyword>
<evidence type="ECO:0000256" key="1">
    <source>
        <dbReference type="ARBA" id="ARBA00009995"/>
    </source>
</evidence>
<dbReference type="InterPro" id="IPR058980">
    <property type="entry name" value="Glyco_transf_N"/>
</dbReference>
<dbReference type="InterPro" id="IPR002213">
    <property type="entry name" value="UDP_glucos_trans"/>
</dbReference>
<feature type="domain" description="Glycosyltransferase N-terminal" evidence="3">
    <location>
        <begin position="11"/>
        <end position="155"/>
    </location>
</feature>
<dbReference type="Pfam" id="PF00201">
    <property type="entry name" value="UDPGT"/>
    <property type="match status" value="1"/>
</dbReference>